<feature type="compositionally biased region" description="Polar residues" evidence="12">
    <location>
        <begin position="1121"/>
        <end position="1131"/>
    </location>
</feature>
<evidence type="ECO:0000256" key="3">
    <source>
        <dbReference type="ARBA" id="ARBA00014910"/>
    </source>
</evidence>
<evidence type="ECO:0000256" key="8">
    <source>
        <dbReference type="ARBA" id="ARBA00023306"/>
    </source>
</evidence>
<feature type="region of interest" description="Disordered" evidence="12">
    <location>
        <begin position="457"/>
        <end position="481"/>
    </location>
</feature>
<feature type="region of interest" description="Disordered" evidence="12">
    <location>
        <begin position="407"/>
        <end position="433"/>
    </location>
</feature>
<feature type="region of interest" description="Disordered" evidence="12">
    <location>
        <begin position="1192"/>
        <end position="1230"/>
    </location>
</feature>
<comment type="subcellular location">
    <subcellularLocation>
        <location evidence="1">Cytoplasm</location>
        <location evidence="1">Cytoskeleton</location>
        <location evidence="1">Microtubule organizing center</location>
        <location evidence="1">Centrosome</location>
        <location evidence="1">Centriole</location>
    </subcellularLocation>
</comment>
<feature type="region of interest" description="Disordered" evidence="12">
    <location>
        <begin position="979"/>
        <end position="1157"/>
    </location>
</feature>
<keyword evidence="6 11" id="KW-0175">Coiled coil</keyword>
<feature type="region of interest" description="Disordered" evidence="12">
    <location>
        <begin position="639"/>
        <end position="705"/>
    </location>
</feature>
<feature type="coiled-coil region" evidence="11">
    <location>
        <begin position="198"/>
        <end position="225"/>
    </location>
</feature>
<reference evidence="13" key="1">
    <citation type="submission" date="2021-12" db="EMBL/GenBank/DDBJ databases">
        <title>Prjna785345.</title>
        <authorList>
            <person name="Rujirawat T."/>
            <person name="Krajaejun T."/>
        </authorList>
    </citation>
    <scope>NUCLEOTIDE SEQUENCE</scope>
    <source>
        <strain evidence="13">Pi057C3</strain>
    </source>
</reference>
<organism evidence="13 14">
    <name type="scientific">Pythium insidiosum</name>
    <name type="common">Pythiosis disease agent</name>
    <dbReference type="NCBI Taxonomy" id="114742"/>
    <lineage>
        <taxon>Eukaryota</taxon>
        <taxon>Sar</taxon>
        <taxon>Stramenopiles</taxon>
        <taxon>Oomycota</taxon>
        <taxon>Peronosporomycetes</taxon>
        <taxon>Pythiales</taxon>
        <taxon>Pythiaceae</taxon>
        <taxon>Pythium</taxon>
    </lineage>
</organism>
<feature type="coiled-coil region" evidence="11">
    <location>
        <begin position="303"/>
        <end position="359"/>
    </location>
</feature>
<proteinExistence type="inferred from homology"/>
<evidence type="ECO:0000256" key="11">
    <source>
        <dbReference type="SAM" id="Coils"/>
    </source>
</evidence>
<feature type="compositionally biased region" description="Basic and acidic residues" evidence="12">
    <location>
        <begin position="1055"/>
        <end position="1070"/>
    </location>
</feature>
<dbReference type="PANTHER" id="PTHR28618:SF1">
    <property type="entry name" value="CENTROSOMAL PROTEIN POC5"/>
    <property type="match status" value="1"/>
</dbReference>
<feature type="region of interest" description="Disordered" evidence="12">
    <location>
        <begin position="34"/>
        <end position="64"/>
    </location>
</feature>
<dbReference type="GO" id="GO:0005814">
    <property type="term" value="C:centriole"/>
    <property type="evidence" value="ECO:0007669"/>
    <property type="project" value="UniProtKB-SubCell"/>
</dbReference>
<evidence type="ECO:0000256" key="5">
    <source>
        <dbReference type="ARBA" id="ARBA00022737"/>
    </source>
</evidence>
<feature type="compositionally biased region" description="Low complexity" evidence="12">
    <location>
        <begin position="537"/>
        <end position="546"/>
    </location>
</feature>
<keyword evidence="8" id="KW-0131">Cell cycle</keyword>
<feature type="compositionally biased region" description="Acidic residues" evidence="12">
    <location>
        <begin position="1199"/>
        <end position="1216"/>
    </location>
</feature>
<feature type="compositionally biased region" description="Basic and acidic residues" evidence="12">
    <location>
        <begin position="467"/>
        <end position="478"/>
    </location>
</feature>
<feature type="compositionally biased region" description="Basic and acidic residues" evidence="12">
    <location>
        <begin position="1018"/>
        <end position="1032"/>
    </location>
</feature>
<evidence type="ECO:0000256" key="6">
    <source>
        <dbReference type="ARBA" id="ARBA00023054"/>
    </source>
</evidence>
<comment type="similarity">
    <text evidence="2">Belongs to the POC5 family.</text>
</comment>
<evidence type="ECO:0000256" key="1">
    <source>
        <dbReference type="ARBA" id="ARBA00004114"/>
    </source>
</evidence>
<evidence type="ECO:0000256" key="2">
    <source>
        <dbReference type="ARBA" id="ARBA00010411"/>
    </source>
</evidence>
<keyword evidence="7" id="KW-0206">Cytoskeleton</keyword>
<evidence type="ECO:0000256" key="12">
    <source>
        <dbReference type="SAM" id="MobiDB-lite"/>
    </source>
</evidence>
<feature type="region of interest" description="Disordered" evidence="12">
    <location>
        <begin position="495"/>
        <end position="515"/>
    </location>
</feature>
<feature type="compositionally biased region" description="Basic and acidic residues" evidence="12">
    <location>
        <begin position="1102"/>
        <end position="1120"/>
    </location>
</feature>
<evidence type="ECO:0000313" key="14">
    <source>
        <dbReference type="Proteomes" id="UP001209570"/>
    </source>
</evidence>
<feature type="compositionally biased region" description="Acidic residues" evidence="12">
    <location>
        <begin position="1071"/>
        <end position="1082"/>
    </location>
</feature>
<dbReference type="Proteomes" id="UP001209570">
    <property type="component" value="Unassembled WGS sequence"/>
</dbReference>
<feature type="coiled-coil region" evidence="11">
    <location>
        <begin position="851"/>
        <end position="967"/>
    </location>
</feature>
<sequence length="1230" mass="135475">MSTVGMSVQRESHDLSDVEWRQMRRQLPCLQFEPVPETPPLLPRSLYAEPSEPTERMDSAPPPPHVRAPSLHVHFADDPNPRASPIAAGAPLSISQLAMPDPSHAAVLISREADPGDAVLLAETKPLPPSQASSAATSGPGELHAPVEAIAVHTLELEDLATAITATHEETKRSILAAVSVATSKVQRQAELERRKLEAAHANRIAMLENRIQELEASSTEREQRESQAADVVERLSLLMGHWKRRQRALWESEFSLHACFAAWKHWRLHKKEKQTQQHFARQHMRKQSQQLLLQQWKLMTLQSRSEKELQSLREEQKEVMDRTSRELNATIEQLQQELDATRQELSAAQHGRRQVENDLRQVFLRGVSAMNIEALTLLKATQPERLTNEAELADVIRDDANSHIETKPTVSLEHSDNLQVADTGEEEELPSHERMIPMRAPADSGEIHSKLQAMLPPKQTEVSQIKTDKEPEADPNRSRLTRSTSAMAALFGHTRDPQSTAPPPKAAPPPPTAAVHGLRSAELVEAHQRMAHVTISTPSSMPSSTKQVSLSVPSPALQRAKTQSSTKFQVEMEYIKSSVEAAAYSGRLAPKARGGSPIDLDAYDEYIADTRRKTASRPQSARPFRPYPTESPQFYMVNANNPTAPVDGSAPTCAPQEVPELGPRGRPKRPMSARPSSGVSVRAPKAPQSARPSNGVRRRRQEDIAADDAISARVRAVYCDVGRRGTPLRSLAPSATTASLLSSRARLASPPSEMQDECLKLNDVVTSLRAALRHEQAARLKAMARVRRLEEIVTMKDRKIEALMQGNAVTATAATMAAMREDSGKFGYAAAAAFAQRELAQRDRQHHVLVQKLRQKLAEQTQLVATYEAEMQTLRCSLKSSALMQLETECEELQLEVRRLQGIIAAQQHELALQAQQVHDAMDADARVQQQMARMHEDHKRLVHDKRRLEQDVVLLRAHVDQLERRVCLEQRKRTYDQGFHTGTRGPKSPRSPSVCPTPPSGGPVGSLAEALAELRSTAKESPRVVSERRPTPALPHRPATGERSGRPVGRRRSAGEAPRELDVLAEEKATEDDDEKEDDDRGIAPADPPATATKPMGTRCAEDKCSRDTSPRPLERDQSSSSVGTTPTESTRSSVSGSTTAASSSSSSTSGSTASLPLIESPAAVLDAAAAAMTQELHALGLLGAHDRQESWMSSELNDDDEDDEEEDEDEDDGKSDTLAYELDFMDT</sequence>
<dbReference type="EMBL" id="JAKCXM010000070">
    <property type="protein sequence ID" value="KAJ0404037.1"/>
    <property type="molecule type" value="Genomic_DNA"/>
</dbReference>
<evidence type="ECO:0000313" key="13">
    <source>
        <dbReference type="EMBL" id="KAJ0404037.1"/>
    </source>
</evidence>
<gene>
    <name evidence="13" type="ORF">P43SY_004292</name>
</gene>
<protein>
    <recommendedName>
        <fullName evidence="3">Centrosomal protein POC5</fullName>
    </recommendedName>
    <alternativeName>
        <fullName evidence="9">Protein of centriole 5</fullName>
    </alternativeName>
</protein>
<keyword evidence="4" id="KW-0963">Cytoplasm</keyword>
<evidence type="ECO:0000256" key="4">
    <source>
        <dbReference type="ARBA" id="ARBA00022490"/>
    </source>
</evidence>
<feature type="region of interest" description="Disordered" evidence="12">
    <location>
        <begin position="612"/>
        <end position="631"/>
    </location>
</feature>
<accession>A0AAD5LN33</accession>
<feature type="compositionally biased region" description="Pro residues" evidence="12">
    <location>
        <begin position="501"/>
        <end position="513"/>
    </location>
</feature>
<feature type="compositionally biased region" description="Low complexity" evidence="12">
    <location>
        <begin position="1132"/>
        <end position="1157"/>
    </location>
</feature>
<comment type="function">
    <text evidence="10">Essential for the assembly of the distal half of centrioles, required for centriole elongation. Acts as a negative regulator of centriole elongation.</text>
</comment>
<dbReference type="PANTHER" id="PTHR28618">
    <property type="entry name" value="CENTROSOMAL PROTEIN POC5"/>
    <property type="match status" value="1"/>
</dbReference>
<keyword evidence="5" id="KW-0677">Repeat</keyword>
<feature type="region of interest" description="Disordered" evidence="12">
    <location>
        <begin position="537"/>
        <end position="559"/>
    </location>
</feature>
<evidence type="ECO:0000256" key="7">
    <source>
        <dbReference type="ARBA" id="ARBA00023212"/>
    </source>
</evidence>
<comment type="caution">
    <text evidence="13">The sequence shown here is derived from an EMBL/GenBank/DDBJ whole genome shotgun (WGS) entry which is preliminary data.</text>
</comment>
<evidence type="ECO:0000256" key="10">
    <source>
        <dbReference type="ARBA" id="ARBA00049959"/>
    </source>
</evidence>
<evidence type="ECO:0000256" key="9">
    <source>
        <dbReference type="ARBA" id="ARBA00031694"/>
    </source>
</evidence>
<name>A0AAD5LN33_PYTIN</name>
<dbReference type="InterPro" id="IPR033351">
    <property type="entry name" value="POC5"/>
</dbReference>
<keyword evidence="14" id="KW-1185">Reference proteome</keyword>
<dbReference type="AlphaFoldDB" id="A0AAD5LN33"/>